<protein>
    <recommendedName>
        <fullName evidence="4">Haloacid dehalogenase</fullName>
    </recommendedName>
</protein>
<dbReference type="AlphaFoldDB" id="A0AAV9XD37"/>
<dbReference type="Pfam" id="PF00702">
    <property type="entry name" value="Hydrolase"/>
    <property type="match status" value="1"/>
</dbReference>
<evidence type="ECO:0000256" key="1">
    <source>
        <dbReference type="ARBA" id="ARBA00022801"/>
    </source>
</evidence>
<keyword evidence="3" id="KW-1185">Reference proteome</keyword>
<dbReference type="Gene3D" id="3.40.50.1000">
    <property type="entry name" value="HAD superfamily/HAD-like"/>
    <property type="match status" value="1"/>
</dbReference>
<proteinExistence type="predicted"/>
<dbReference type="Proteomes" id="UP001365542">
    <property type="component" value="Unassembled WGS sequence"/>
</dbReference>
<sequence>MTSLKPPAHTRTLKTIPEAFVFDVFGTVFDWRGTVSTYLERTIAQKLTRKTISENKKLALTAPDSLKIFCASFAQEWRDSYKQFVATRGSASQELGTEEEYTTIDTHHYRSLLDLFEKYGLLKLFSASEMYEISKTWHFLNPWEDSTEGISKLRELGVVSTLSNGNVRLLIDLGKSSGVTFDMVLSGQLWDGYKPHPKVYIGACEVLGVGDRGAWEVYKDIHSGSDDSGEEEWRRGERGKVAMVAAHIGDLRAAKKCGLTTIYIERPGEDDDREAGEKYIRDGEDWIDMWVTHEEGGILEAAKRLAELKEI</sequence>
<dbReference type="SUPFAM" id="SSF56784">
    <property type="entry name" value="HAD-like"/>
    <property type="match status" value="1"/>
</dbReference>
<evidence type="ECO:0008006" key="4">
    <source>
        <dbReference type="Google" id="ProtNLM"/>
    </source>
</evidence>
<accession>A0AAV9XD37</accession>
<dbReference type="InterPro" id="IPR051540">
    <property type="entry name" value="S-2-haloacid_dehalogenase"/>
</dbReference>
<keyword evidence="1" id="KW-0378">Hydrolase</keyword>
<name>A0AAV9XD37_9PEZI</name>
<dbReference type="InterPro" id="IPR023214">
    <property type="entry name" value="HAD_sf"/>
</dbReference>
<dbReference type="InterPro" id="IPR036412">
    <property type="entry name" value="HAD-like_sf"/>
</dbReference>
<dbReference type="PANTHER" id="PTHR43316:SF3">
    <property type="entry name" value="HALOACID DEHALOGENASE, TYPE II (AFU_ORTHOLOGUE AFUA_2G07750)-RELATED"/>
    <property type="match status" value="1"/>
</dbReference>
<evidence type="ECO:0000313" key="2">
    <source>
        <dbReference type="EMBL" id="KAK6539591.1"/>
    </source>
</evidence>
<dbReference type="PANTHER" id="PTHR43316">
    <property type="entry name" value="HYDROLASE, HALOACID DELAHOGENASE-RELATED"/>
    <property type="match status" value="1"/>
</dbReference>
<dbReference type="InterPro" id="IPR023198">
    <property type="entry name" value="PGP-like_dom2"/>
</dbReference>
<organism evidence="2 3">
    <name type="scientific">Orbilia ellipsospora</name>
    <dbReference type="NCBI Taxonomy" id="2528407"/>
    <lineage>
        <taxon>Eukaryota</taxon>
        <taxon>Fungi</taxon>
        <taxon>Dikarya</taxon>
        <taxon>Ascomycota</taxon>
        <taxon>Pezizomycotina</taxon>
        <taxon>Orbiliomycetes</taxon>
        <taxon>Orbiliales</taxon>
        <taxon>Orbiliaceae</taxon>
        <taxon>Orbilia</taxon>
    </lineage>
</organism>
<dbReference type="EMBL" id="JAVHJO010000006">
    <property type="protein sequence ID" value="KAK6539591.1"/>
    <property type="molecule type" value="Genomic_DNA"/>
</dbReference>
<dbReference type="Gene3D" id="1.10.150.240">
    <property type="entry name" value="Putative phosphatase, domain 2"/>
    <property type="match status" value="1"/>
</dbReference>
<reference evidence="2 3" key="1">
    <citation type="submission" date="2019-10" db="EMBL/GenBank/DDBJ databases">
        <authorList>
            <person name="Palmer J.M."/>
        </authorList>
    </citation>
    <scope>NUCLEOTIDE SEQUENCE [LARGE SCALE GENOMIC DNA]</scope>
    <source>
        <strain evidence="2 3">TWF694</strain>
    </source>
</reference>
<evidence type="ECO:0000313" key="3">
    <source>
        <dbReference type="Proteomes" id="UP001365542"/>
    </source>
</evidence>
<gene>
    <name evidence="2" type="ORF">TWF694_009800</name>
</gene>
<comment type="caution">
    <text evidence="2">The sequence shown here is derived from an EMBL/GenBank/DDBJ whole genome shotgun (WGS) entry which is preliminary data.</text>
</comment>
<dbReference type="GO" id="GO:0016787">
    <property type="term" value="F:hydrolase activity"/>
    <property type="evidence" value="ECO:0007669"/>
    <property type="project" value="UniProtKB-KW"/>
</dbReference>